<feature type="region of interest" description="Disordered" evidence="1">
    <location>
        <begin position="59"/>
        <end position="90"/>
    </location>
</feature>
<accession>A0ABW9XEA8</accession>
<feature type="compositionally biased region" description="Acidic residues" evidence="1">
    <location>
        <begin position="67"/>
        <end position="77"/>
    </location>
</feature>
<proteinExistence type="predicted"/>
<dbReference type="RefSeq" id="WP_161718346.1">
    <property type="nucleotide sequence ID" value="NZ_JAAAPO010000003.1"/>
</dbReference>
<dbReference type="EMBL" id="JAAAPO010000003">
    <property type="protein sequence ID" value="NBC36884.1"/>
    <property type="molecule type" value="Genomic_DNA"/>
</dbReference>
<dbReference type="InterPro" id="IPR025514">
    <property type="entry name" value="DUF4402"/>
</dbReference>
<keyword evidence="2" id="KW-0732">Signal</keyword>
<feature type="signal peptide" evidence="2">
    <location>
        <begin position="1"/>
        <end position="35"/>
    </location>
</feature>
<evidence type="ECO:0000256" key="1">
    <source>
        <dbReference type="SAM" id="MobiDB-lite"/>
    </source>
</evidence>
<dbReference type="Pfam" id="PF14352">
    <property type="entry name" value="DUF4402"/>
    <property type="match status" value="1"/>
</dbReference>
<keyword evidence="4" id="KW-1185">Reference proteome</keyword>
<evidence type="ECO:0000313" key="3">
    <source>
        <dbReference type="EMBL" id="NBC36884.1"/>
    </source>
</evidence>
<dbReference type="Proteomes" id="UP000753724">
    <property type="component" value="Unassembled WGS sequence"/>
</dbReference>
<sequence length="207" mass="20509">METTTALARHPAQPATLALLLTAIALLAAPHSALAASGNTSTKAGASTAQVVKPIRLIHGSSSGEGHEDDDDDDDDDDHHGSSSSSSGSAALSFGKFTVGTGGTVVVSTSGSGTATSGVRFVPGSSTTADSFRVTGDPNRAFAIATTSGTVTRGSRSMSFTTTPSRLNATLSGSGNGSFTVGGTLTVPSTITPGVYTGSYSAMVSYN</sequence>
<protein>
    <submittedName>
        <fullName evidence="3">DUF4402 domain-containing protein</fullName>
    </submittedName>
</protein>
<comment type="caution">
    <text evidence="3">The sequence shown here is derived from an EMBL/GenBank/DDBJ whole genome shotgun (WGS) entry which is preliminary data.</text>
</comment>
<name>A0ABW9XEA8_9SPHN</name>
<evidence type="ECO:0000313" key="4">
    <source>
        <dbReference type="Proteomes" id="UP000753724"/>
    </source>
</evidence>
<evidence type="ECO:0000256" key="2">
    <source>
        <dbReference type="SAM" id="SignalP"/>
    </source>
</evidence>
<reference evidence="4" key="1">
    <citation type="submission" date="2020-01" db="EMBL/GenBank/DDBJ databases">
        <title>Sphingomonas sp. strain CSW-10.</title>
        <authorList>
            <person name="Chen W.-M."/>
        </authorList>
    </citation>
    <scope>NUCLEOTIDE SEQUENCE [LARGE SCALE GENOMIC DNA]</scope>
    <source>
        <strain evidence="4">FSY-8</strain>
    </source>
</reference>
<gene>
    <name evidence="3" type="ORF">GTZ99_09975</name>
</gene>
<feature type="chain" id="PRO_5047189521" evidence="2">
    <location>
        <begin position="36"/>
        <end position="207"/>
    </location>
</feature>
<organism evidence="3 4">
    <name type="scientific">Novosphingobium ovatum</name>
    <dbReference type="NCBI Taxonomy" id="1908523"/>
    <lineage>
        <taxon>Bacteria</taxon>
        <taxon>Pseudomonadati</taxon>
        <taxon>Pseudomonadota</taxon>
        <taxon>Alphaproteobacteria</taxon>
        <taxon>Sphingomonadales</taxon>
        <taxon>Sphingomonadaceae</taxon>
        <taxon>Novosphingobium</taxon>
    </lineage>
</organism>